<evidence type="ECO:0000256" key="1">
    <source>
        <dbReference type="SAM" id="MobiDB-lite"/>
    </source>
</evidence>
<evidence type="ECO:0000313" key="2">
    <source>
        <dbReference type="EMBL" id="KAK8787530.1"/>
    </source>
</evidence>
<feature type="region of interest" description="Disordered" evidence="1">
    <location>
        <begin position="903"/>
        <end position="924"/>
    </location>
</feature>
<feature type="region of interest" description="Disordered" evidence="1">
    <location>
        <begin position="1050"/>
        <end position="1080"/>
    </location>
</feature>
<evidence type="ECO:0000313" key="3">
    <source>
        <dbReference type="Proteomes" id="UP001321473"/>
    </source>
</evidence>
<comment type="caution">
    <text evidence="2">The sequence shown here is derived from an EMBL/GenBank/DDBJ whole genome shotgun (WGS) entry which is preliminary data.</text>
</comment>
<reference evidence="2 3" key="1">
    <citation type="journal article" date="2023" name="Arcadia Sci">
        <title>De novo assembly of a long-read Amblyomma americanum tick genome.</title>
        <authorList>
            <person name="Chou S."/>
            <person name="Poskanzer K.E."/>
            <person name="Rollins M."/>
            <person name="Thuy-Boun P.S."/>
        </authorList>
    </citation>
    <scope>NUCLEOTIDE SEQUENCE [LARGE SCALE GENOMIC DNA]</scope>
    <source>
        <strain evidence="2">F_SG_1</strain>
        <tissue evidence="2">Salivary glands</tissue>
    </source>
</reference>
<feature type="region of interest" description="Disordered" evidence="1">
    <location>
        <begin position="1007"/>
        <end position="1031"/>
    </location>
</feature>
<dbReference type="Proteomes" id="UP001321473">
    <property type="component" value="Unassembled WGS sequence"/>
</dbReference>
<feature type="compositionally biased region" description="Low complexity" evidence="1">
    <location>
        <begin position="68"/>
        <end position="91"/>
    </location>
</feature>
<feature type="region of interest" description="Disordered" evidence="1">
    <location>
        <begin position="494"/>
        <end position="540"/>
    </location>
</feature>
<feature type="region of interest" description="Disordered" evidence="1">
    <location>
        <begin position="55"/>
        <end position="106"/>
    </location>
</feature>
<feature type="region of interest" description="Disordered" evidence="1">
    <location>
        <begin position="331"/>
        <end position="354"/>
    </location>
</feature>
<feature type="region of interest" description="Disordered" evidence="1">
    <location>
        <begin position="451"/>
        <end position="478"/>
    </location>
</feature>
<feature type="region of interest" description="Disordered" evidence="1">
    <location>
        <begin position="186"/>
        <end position="213"/>
    </location>
</feature>
<organism evidence="2 3">
    <name type="scientific">Amblyomma americanum</name>
    <name type="common">Lone star tick</name>
    <dbReference type="NCBI Taxonomy" id="6943"/>
    <lineage>
        <taxon>Eukaryota</taxon>
        <taxon>Metazoa</taxon>
        <taxon>Ecdysozoa</taxon>
        <taxon>Arthropoda</taxon>
        <taxon>Chelicerata</taxon>
        <taxon>Arachnida</taxon>
        <taxon>Acari</taxon>
        <taxon>Parasitiformes</taxon>
        <taxon>Ixodida</taxon>
        <taxon>Ixodoidea</taxon>
        <taxon>Ixodidae</taxon>
        <taxon>Amblyomminae</taxon>
        <taxon>Amblyomma</taxon>
    </lineage>
</organism>
<feature type="compositionally biased region" description="Basic and acidic residues" evidence="1">
    <location>
        <begin position="186"/>
        <end position="209"/>
    </location>
</feature>
<protein>
    <submittedName>
        <fullName evidence="2">Uncharacterized protein</fullName>
    </submittedName>
</protein>
<gene>
    <name evidence="2" type="ORF">V5799_022694</name>
</gene>
<feature type="compositionally biased region" description="Basic and acidic residues" evidence="1">
    <location>
        <begin position="462"/>
        <end position="472"/>
    </location>
</feature>
<feature type="compositionally biased region" description="Basic and acidic residues" evidence="1">
    <location>
        <begin position="1070"/>
        <end position="1080"/>
    </location>
</feature>
<proteinExistence type="predicted"/>
<feature type="compositionally biased region" description="Polar residues" evidence="1">
    <location>
        <begin position="451"/>
        <end position="461"/>
    </location>
</feature>
<dbReference type="AlphaFoldDB" id="A0AAQ4FK22"/>
<feature type="region of interest" description="Disordered" evidence="1">
    <location>
        <begin position="130"/>
        <end position="164"/>
    </location>
</feature>
<keyword evidence="3" id="KW-1185">Reference proteome</keyword>
<feature type="compositionally biased region" description="Polar residues" evidence="1">
    <location>
        <begin position="779"/>
        <end position="788"/>
    </location>
</feature>
<accession>A0AAQ4FK22</accession>
<dbReference type="EMBL" id="JARKHS020001740">
    <property type="protein sequence ID" value="KAK8787530.1"/>
    <property type="molecule type" value="Genomic_DNA"/>
</dbReference>
<feature type="region of interest" description="Disordered" evidence="1">
    <location>
        <begin position="630"/>
        <end position="652"/>
    </location>
</feature>
<feature type="region of interest" description="Disordered" evidence="1">
    <location>
        <begin position="750"/>
        <end position="806"/>
    </location>
</feature>
<sequence>METMWPTTTCLGRYSRRHNLRTEPSLPPVVSILRREPPPCESTDDSFMKELKRRRRGFFTGRRSEDLSTAATTKSTRRSASTSAAAAGAAAVHSNSSLRQPAPPPTAVFGRQQIVRTPDTAFGTAAAVHGFSKATNPTEQRNATTQPTSNKRETPAPVNRTTSGDRMLNVTHKTDVAAQAAVKRVVCDERSSKDRNEYTPAGEPRDSTKRTLFSPPARNAACEADANATESHSVSEAQVRYVKQSEQNAKETGAQRGAVSVECGRDMPRACLHNAEESRDARPLPDEKDCVSLTGVAEFQEACSEADSALEIRTGLKQGRLNSGEEIIKADSKHEKTASDAITKPPDTEVLQSSSQYDMNDEDLDAAAMELSSPEDAASDSRAGVGSDEAVETCTSASSVKAPYIGCLASAPARTLEGEEAFKSTPGACAVQDDSVDGPIALPETKLPTFLSSTSNASHAPTNDRVEPKRSEQNTAATTHEANHGIAILMQPQAASSPMVQKHNFRQRASFKSDCGIQTQPPTPYPGTPHLPQQEKDHQLDGVRVATTDLQWTADVEKVLMLGNECCLMQHPPQRTAPESATRLDKTQYVLFHVEDHGHPSTSAEPRTVASSSCTLLGGDLAKDCPESTRDTVTRCHAPPSGKERRESEGASCEPATLKDLIVAQCPVVSSKDLITFHLSQASSVPPLRALCSQVLPSDEKCEEGTRQGVLAESEETLCSRTSFEHASVTGATPSETPCRRKVLNSRLPLGSLSTPVADDQPSTSSGAADVQLRRRGRSQSVGATTIPLSRPDQGRRLSNKAAAAEPAKGPIRFLGPLSSQNVVVLPESSVAICLPEGASRDDLWAPLSASSLRQSNTAGGSGLRHRHLLLASALEEPSFESVYNAILLPRLAAQEASVMPGDVPCRPTRSTSSSRAVSFDNSPTVVPLEPPPAPFAQCGVSQTTADAQPVLPPPFYRPRRRSSLCRSSSGSLLQEILEAADLCPASGSRRAFCRIPSILLEPDGARDATALTDNAGPETRSGSAPPIPEVRSPLISPFYSFEDTVSEHSSLPETVRFDSSRRCPALQKSEGEQRDGPAS</sequence>
<name>A0AAQ4FK22_AMBAM</name>
<feature type="compositionally biased region" description="Polar residues" evidence="1">
    <location>
        <begin position="133"/>
        <end position="149"/>
    </location>
</feature>